<dbReference type="InterPro" id="IPR051712">
    <property type="entry name" value="ARTD-AVP"/>
</dbReference>
<proteinExistence type="predicted"/>
<feature type="domain" description="C3H1-type" evidence="7">
    <location>
        <begin position="198"/>
        <end position="220"/>
    </location>
</feature>
<keyword evidence="2 6" id="KW-0479">Metal-binding</keyword>
<dbReference type="PROSITE" id="PS50103">
    <property type="entry name" value="ZF_C3H1"/>
    <property type="match status" value="3"/>
</dbReference>
<dbReference type="PANTHER" id="PTHR45740">
    <property type="entry name" value="POLY [ADP-RIBOSE] POLYMERASE"/>
    <property type="match status" value="1"/>
</dbReference>
<organism evidence="9 10">
    <name type="scientific">Batillaria attramentaria</name>
    <dbReference type="NCBI Taxonomy" id="370345"/>
    <lineage>
        <taxon>Eukaryota</taxon>
        <taxon>Metazoa</taxon>
        <taxon>Spiralia</taxon>
        <taxon>Lophotrochozoa</taxon>
        <taxon>Mollusca</taxon>
        <taxon>Gastropoda</taxon>
        <taxon>Caenogastropoda</taxon>
        <taxon>Sorbeoconcha</taxon>
        <taxon>Cerithioidea</taxon>
        <taxon>Batillariidae</taxon>
        <taxon>Batillaria</taxon>
    </lineage>
</organism>
<evidence type="ECO:0000256" key="3">
    <source>
        <dbReference type="ARBA" id="ARBA00022737"/>
    </source>
</evidence>
<dbReference type="Gene3D" id="4.10.1000.10">
    <property type="entry name" value="Zinc finger, CCCH-type"/>
    <property type="match status" value="1"/>
</dbReference>
<evidence type="ECO:0000259" key="8">
    <source>
        <dbReference type="PROSITE" id="PS51059"/>
    </source>
</evidence>
<feature type="domain" description="C3H1-type" evidence="7">
    <location>
        <begin position="111"/>
        <end position="134"/>
    </location>
</feature>
<dbReference type="AlphaFoldDB" id="A0ABD0L3V8"/>
<feature type="domain" description="C3H1-type" evidence="7">
    <location>
        <begin position="304"/>
        <end position="331"/>
    </location>
</feature>
<sequence length="533" mass="60510">HADTMATAARPQDVRSLQEIRSLLLGSENCTGQLETVFAHARCTRTTDFPNLRAFQRFVLDYPEIFILNEFRNKVYLSLTTQLTVCPQHSRKSGSCRQVYYGRRSCDDLHICLFYLLSGICDFEDECFFGHSFHTPHNQAVLAEHFLDGLGISDLRAILTLPYVRRGVTRPQVCSYYNSQPGCRKDDGTRYFCKSLHICRHYVINDCRFGIECHYNHDVINNDQVEEVLELYGVSLDRRPKLILEDLFMYMRDEEDGDQVRKHAIWLQNQCTQGPQLSRQTSVPNLRQAAVAPGIRRSASVTPAKPRQICRFYLQGRCKFGSTCKNLHSSHTSQSAAPVRTLSASTGQVTSPARMLSDSVSCLEDLLRRASIGGAQTSNSYPSHWNDMPGKEHLVVVLSPLAPEFQRVLNRFLKDLPRAKVKAIRRNIDPLLAGNNVGAKYGRGAYFAVDSQFSDSYTSTSVSDSNYRYMFYARVLAGTVTRGVEGMKRPPPRSPSDPTSLYDAVVDCVASPRIYVVFRNQQIYPEYLIQYQR</sequence>
<dbReference type="EMBL" id="JACVVK020000085">
    <property type="protein sequence ID" value="KAK7494219.1"/>
    <property type="molecule type" value="Genomic_DNA"/>
</dbReference>
<dbReference type="Proteomes" id="UP001519460">
    <property type="component" value="Unassembled WGS sequence"/>
</dbReference>
<feature type="zinc finger region" description="C3H1-type" evidence="6">
    <location>
        <begin position="198"/>
        <end position="220"/>
    </location>
</feature>
<feature type="zinc finger region" description="C3H1-type" evidence="6">
    <location>
        <begin position="111"/>
        <end position="134"/>
    </location>
</feature>
<evidence type="ECO:0000256" key="6">
    <source>
        <dbReference type="PROSITE-ProRule" id="PRU00723"/>
    </source>
</evidence>
<dbReference type="InterPro" id="IPR036855">
    <property type="entry name" value="Znf_CCCH_sf"/>
</dbReference>
<evidence type="ECO:0000256" key="5">
    <source>
        <dbReference type="ARBA" id="ARBA00022833"/>
    </source>
</evidence>
<dbReference type="SUPFAM" id="SSF90229">
    <property type="entry name" value="CCCH zinc finger"/>
    <property type="match status" value="1"/>
</dbReference>
<evidence type="ECO:0000256" key="1">
    <source>
        <dbReference type="ARBA" id="ARBA00022553"/>
    </source>
</evidence>
<feature type="zinc finger region" description="C3H1-type" evidence="6">
    <location>
        <begin position="304"/>
        <end position="331"/>
    </location>
</feature>
<evidence type="ECO:0000259" key="7">
    <source>
        <dbReference type="PROSITE" id="PS50103"/>
    </source>
</evidence>
<keyword evidence="1" id="KW-0597">Phosphoprotein</keyword>
<evidence type="ECO:0000256" key="4">
    <source>
        <dbReference type="ARBA" id="ARBA00022771"/>
    </source>
</evidence>
<dbReference type="Pfam" id="PF25261">
    <property type="entry name" value="zf-CCCH_PARP12"/>
    <property type="match status" value="2"/>
</dbReference>
<evidence type="ECO:0000313" key="10">
    <source>
        <dbReference type="Proteomes" id="UP001519460"/>
    </source>
</evidence>
<keyword evidence="4 6" id="KW-0863">Zinc-finger</keyword>
<comment type="caution">
    <text evidence="9">The sequence shown here is derived from an EMBL/GenBank/DDBJ whole genome shotgun (WGS) entry which is preliminary data.</text>
</comment>
<dbReference type="PANTHER" id="PTHR45740:SF2">
    <property type="entry name" value="POLY [ADP-RIBOSE] POLYMERASE"/>
    <property type="match status" value="1"/>
</dbReference>
<dbReference type="InterPro" id="IPR000571">
    <property type="entry name" value="Znf_CCCH"/>
</dbReference>
<reference evidence="9 10" key="1">
    <citation type="journal article" date="2023" name="Sci. Data">
        <title>Genome assembly of the Korean intertidal mud-creeper Batillaria attramentaria.</title>
        <authorList>
            <person name="Patra A.K."/>
            <person name="Ho P.T."/>
            <person name="Jun S."/>
            <person name="Lee S.J."/>
            <person name="Kim Y."/>
            <person name="Won Y.J."/>
        </authorList>
    </citation>
    <scope>NUCLEOTIDE SEQUENCE [LARGE SCALE GENOMIC DNA]</scope>
    <source>
        <strain evidence="9">Wonlab-2016</strain>
    </source>
</reference>
<keyword evidence="10" id="KW-1185">Reference proteome</keyword>
<evidence type="ECO:0008006" key="11">
    <source>
        <dbReference type="Google" id="ProtNLM"/>
    </source>
</evidence>
<dbReference type="InterPro" id="IPR012317">
    <property type="entry name" value="Poly(ADP-ribose)pol_cat_dom"/>
</dbReference>
<dbReference type="InterPro" id="IPR057602">
    <property type="entry name" value="Zfn-CCCH_PARP12"/>
</dbReference>
<dbReference type="SMART" id="SM00356">
    <property type="entry name" value="ZnF_C3H1"/>
    <property type="match status" value="3"/>
</dbReference>
<gene>
    <name evidence="9" type="ORF">BaRGS_00014501</name>
</gene>
<keyword evidence="3" id="KW-0677">Repeat</keyword>
<keyword evidence="5 6" id="KW-0862">Zinc</keyword>
<dbReference type="PROSITE" id="PS51059">
    <property type="entry name" value="PARP_CATALYTIC"/>
    <property type="match status" value="1"/>
</dbReference>
<name>A0ABD0L3V8_9CAEN</name>
<feature type="non-terminal residue" evidence="9">
    <location>
        <position position="1"/>
    </location>
</feature>
<dbReference type="Gene3D" id="3.90.228.10">
    <property type="match status" value="1"/>
</dbReference>
<evidence type="ECO:0000256" key="2">
    <source>
        <dbReference type="ARBA" id="ARBA00022723"/>
    </source>
</evidence>
<dbReference type="Pfam" id="PF00642">
    <property type="entry name" value="zf-CCCH"/>
    <property type="match status" value="1"/>
</dbReference>
<feature type="domain" description="PARP catalytic" evidence="8">
    <location>
        <begin position="381"/>
        <end position="533"/>
    </location>
</feature>
<dbReference type="GO" id="GO:0008270">
    <property type="term" value="F:zinc ion binding"/>
    <property type="evidence" value="ECO:0007669"/>
    <property type="project" value="UniProtKB-KW"/>
</dbReference>
<evidence type="ECO:0000313" key="9">
    <source>
        <dbReference type="EMBL" id="KAK7494219.1"/>
    </source>
</evidence>
<protein>
    <recommendedName>
        <fullName evidence="11">Poly [ADP-ribose] polymerase</fullName>
    </recommendedName>
</protein>
<dbReference type="SUPFAM" id="SSF56399">
    <property type="entry name" value="ADP-ribosylation"/>
    <property type="match status" value="1"/>
</dbReference>
<accession>A0ABD0L3V8</accession>